<comment type="similarity">
    <text evidence="1">Belongs to the UPF0065 (bug) family.</text>
</comment>
<protein>
    <submittedName>
        <fullName evidence="3">Tripartite tricarboxylate transporter substrate binding protein</fullName>
    </submittedName>
</protein>
<dbReference type="Gene3D" id="3.40.190.10">
    <property type="entry name" value="Periplasmic binding protein-like II"/>
    <property type="match status" value="1"/>
</dbReference>
<feature type="chain" id="PRO_5045080903" evidence="2">
    <location>
        <begin position="22"/>
        <end position="320"/>
    </location>
</feature>
<accession>A0ABN1BR68</accession>
<gene>
    <name evidence="3" type="ORF">GCM10009097_20830</name>
</gene>
<dbReference type="Pfam" id="PF03401">
    <property type="entry name" value="TctC"/>
    <property type="match status" value="1"/>
</dbReference>
<evidence type="ECO:0000256" key="1">
    <source>
        <dbReference type="ARBA" id="ARBA00006987"/>
    </source>
</evidence>
<evidence type="ECO:0000313" key="3">
    <source>
        <dbReference type="EMBL" id="GAA0503817.1"/>
    </source>
</evidence>
<evidence type="ECO:0000313" key="4">
    <source>
        <dbReference type="Proteomes" id="UP001501706"/>
    </source>
</evidence>
<reference evidence="3 4" key="1">
    <citation type="journal article" date="2019" name="Int. J. Syst. Evol. Microbiol.">
        <title>The Global Catalogue of Microorganisms (GCM) 10K type strain sequencing project: providing services to taxonomists for standard genome sequencing and annotation.</title>
        <authorList>
            <consortium name="The Broad Institute Genomics Platform"/>
            <consortium name="The Broad Institute Genome Sequencing Center for Infectious Disease"/>
            <person name="Wu L."/>
            <person name="Ma J."/>
        </authorList>
    </citation>
    <scope>NUCLEOTIDE SEQUENCE [LARGE SCALE GENOMIC DNA]</scope>
    <source>
        <strain evidence="3 4">JCM 14330</strain>
    </source>
</reference>
<evidence type="ECO:0000256" key="2">
    <source>
        <dbReference type="SAM" id="SignalP"/>
    </source>
</evidence>
<proteinExistence type="inferred from homology"/>
<dbReference type="EMBL" id="BAAAEN010000006">
    <property type="protein sequence ID" value="GAA0503817.1"/>
    <property type="molecule type" value="Genomic_DNA"/>
</dbReference>
<dbReference type="PANTHER" id="PTHR42928:SF5">
    <property type="entry name" value="BLR1237 PROTEIN"/>
    <property type="match status" value="1"/>
</dbReference>
<dbReference type="Proteomes" id="UP001501706">
    <property type="component" value="Unassembled WGS sequence"/>
</dbReference>
<feature type="signal peptide" evidence="2">
    <location>
        <begin position="1"/>
        <end position="21"/>
    </location>
</feature>
<dbReference type="InterPro" id="IPR042100">
    <property type="entry name" value="Bug_dom1"/>
</dbReference>
<dbReference type="InterPro" id="IPR005064">
    <property type="entry name" value="BUG"/>
</dbReference>
<organism evidence="3 4">
    <name type="scientific">Pigmentiphaga daeguensis</name>
    <dbReference type="NCBI Taxonomy" id="414049"/>
    <lineage>
        <taxon>Bacteria</taxon>
        <taxon>Pseudomonadati</taxon>
        <taxon>Pseudomonadota</taxon>
        <taxon>Betaproteobacteria</taxon>
        <taxon>Burkholderiales</taxon>
        <taxon>Alcaligenaceae</taxon>
        <taxon>Pigmentiphaga</taxon>
    </lineage>
</organism>
<keyword evidence="2" id="KW-0732">Signal</keyword>
<name>A0ABN1BR68_9BURK</name>
<dbReference type="SUPFAM" id="SSF53850">
    <property type="entry name" value="Periplasmic binding protein-like II"/>
    <property type="match status" value="1"/>
</dbReference>
<keyword evidence="4" id="KW-1185">Reference proteome</keyword>
<sequence length="320" mass="33409">MKIAIALVAALCAMSSSFAEAQAWPQKNVRVIVPYGPGSVPDTLARLIFENVQKVSGHVVVVENRAGAAGMIGAGAVARAEPDGYTLVLAPAGPLATNALLYKKMPYDPLRDLAPVAMVAETPTVLVASAAMHAGRAADLLAAMRDPSRRMAYASPGNGTLGHLAMAYLVALSGGDVPHAPYAGSPQIVSALIANDVQMAVLPPLAVAPFIKSGKIDAVAVVGPRRTPMLPQVATLKEQGVDFDPIGWFGLAAPATTPPAVLQAIHAAVAVALRDPKVVDYYRAQGMEPAHLGPAAFRDYIARELDRWRPIIARNAISLD</sequence>
<dbReference type="PANTHER" id="PTHR42928">
    <property type="entry name" value="TRICARBOXYLATE-BINDING PROTEIN"/>
    <property type="match status" value="1"/>
</dbReference>
<dbReference type="RefSeq" id="WP_279817913.1">
    <property type="nucleotide sequence ID" value="NZ_BAAAEN010000006.1"/>
</dbReference>
<dbReference type="Gene3D" id="3.40.190.150">
    <property type="entry name" value="Bordetella uptake gene, domain 1"/>
    <property type="match status" value="1"/>
</dbReference>
<dbReference type="PIRSF" id="PIRSF017082">
    <property type="entry name" value="YflP"/>
    <property type="match status" value="1"/>
</dbReference>
<comment type="caution">
    <text evidence="3">The sequence shown here is derived from an EMBL/GenBank/DDBJ whole genome shotgun (WGS) entry which is preliminary data.</text>
</comment>